<dbReference type="SUPFAM" id="SSF49303">
    <property type="entry name" value="beta-Galactosidase/glucuronidase domain"/>
    <property type="match status" value="1"/>
</dbReference>
<reference evidence="4 5" key="1">
    <citation type="submission" date="2017-05" db="EMBL/GenBank/DDBJ databases">
        <authorList>
            <person name="Varghese N."/>
            <person name="Submissions S."/>
        </authorList>
    </citation>
    <scope>NUCLEOTIDE SEQUENCE [LARGE SCALE GENOMIC DNA]</scope>
    <source>
        <strain evidence="4 5">DSM 15949</strain>
    </source>
</reference>
<dbReference type="SUPFAM" id="SSF49785">
    <property type="entry name" value="Galactose-binding domain-like"/>
    <property type="match status" value="1"/>
</dbReference>
<dbReference type="EMBL" id="FXTT01000006">
    <property type="protein sequence ID" value="SMP34949.1"/>
    <property type="molecule type" value="Genomic_DNA"/>
</dbReference>
<keyword evidence="2" id="KW-0326">Glycosidase</keyword>
<proteinExistence type="predicted"/>
<dbReference type="Proteomes" id="UP001157914">
    <property type="component" value="Unassembled WGS sequence"/>
</dbReference>
<dbReference type="InterPro" id="IPR054593">
    <property type="entry name" value="Beta-mannosidase-like_N2"/>
</dbReference>
<keyword evidence="5" id="KW-1185">Reference proteome</keyword>
<dbReference type="Gene3D" id="2.60.120.260">
    <property type="entry name" value="Galactose-binding domain-like"/>
    <property type="match status" value="1"/>
</dbReference>
<dbReference type="Gene3D" id="3.20.20.80">
    <property type="entry name" value="Glycosidases"/>
    <property type="match status" value="1"/>
</dbReference>
<evidence type="ECO:0000313" key="4">
    <source>
        <dbReference type="EMBL" id="SMP34949.1"/>
    </source>
</evidence>
<dbReference type="Pfam" id="PF22666">
    <property type="entry name" value="Glyco_hydro_2_N2"/>
    <property type="match status" value="1"/>
</dbReference>
<evidence type="ECO:0000313" key="5">
    <source>
        <dbReference type="Proteomes" id="UP001157914"/>
    </source>
</evidence>
<protein>
    <submittedName>
        <fullName evidence="4">Beta-mannosidase</fullName>
    </submittedName>
</protein>
<dbReference type="InterPro" id="IPR036156">
    <property type="entry name" value="Beta-gal/glucu_dom_sf"/>
</dbReference>
<sequence length="829" mass="91198">MSQGSALEERQLTDGWQLMVTEPGAYETAFAIEHGWDWVDAKVPGTAAQALRDAGRFDRENPVPLHSKDVWYKCWFTANPGTYVIDFSGLATVAEIYVNDERVLETANMFRSYTIMTELTQEAPAANTISICFRALEPLLAKKGPRARWKPQLANSQGLRLFRTTLLGRMPGWCPEIHPVGPYRPIVLRPVGAKSCKLLSLQSTVGADGSGVLSVAVDMPGLSGEAHLVCGTERSEFTRRSDGKLEAGLKLGSVQPWMPHTHGTPALYDVVVEADGDVFSLGKTGFRSLQIDRGPNGDAFGLVVNDVPVFARGAVWTNADIIGLRSDRDVYRPLLEAARDAGMNMLRIGGTMLYESRAFFELCDELGILVWQDFQFANYDYPVKDEQFVAEVSAEVADQLSHVQGCPSLGVLCGGSEIYQQGAMMGLPEARWKGPLCEDILPPLAATHRPDVPYVANSPMRGVLPFSPNEGVAHYYGVGAYLKPLDDARRADVKFASECLAFSNIPDQATLDRDLPVAPSHDPRWKQRVPRDRGAGWDFEDVRDHYLKTLYGVDPLQLRYGDPAAYLDLGRAVVCDVMEQTFAEWRRAGSNCRGGLVWTYQDLLPGAGWGVVDPDGAPKPVYFALKRAFRPLQLAVTDEGTNGLAIHLINELPEDRPVTIELQCYREGKTPVVSGSLNADLEARSAQTLNAAELIGAFFDVTYAYRFGPPSHDVASVRILNPETGLCLAETFHFTSAFSRSSRIDAAIEAEVLEESGGTTKLAITSDRFLWFAHFECPGLRPSDNWTHIAPGKRVEFAFEPGLSRTHQEPPGSIRLKALNLSRPAHISL</sequence>
<dbReference type="InterPro" id="IPR017853">
    <property type="entry name" value="GH"/>
</dbReference>
<feature type="domain" description="Beta-mannosidase-like galactose-binding" evidence="3">
    <location>
        <begin position="36"/>
        <end position="184"/>
    </location>
</feature>
<dbReference type="SUPFAM" id="SSF51445">
    <property type="entry name" value="(Trans)glycosidases"/>
    <property type="match status" value="1"/>
</dbReference>
<dbReference type="RefSeq" id="WP_155190753.1">
    <property type="nucleotide sequence ID" value="NZ_BAAAEA010000002.1"/>
</dbReference>
<keyword evidence="1" id="KW-0378">Hydrolase</keyword>
<dbReference type="InterPro" id="IPR050887">
    <property type="entry name" value="Beta-mannosidase_GH2"/>
</dbReference>
<accession>A0ABY1PJA9</accession>
<evidence type="ECO:0000256" key="1">
    <source>
        <dbReference type="ARBA" id="ARBA00022801"/>
    </source>
</evidence>
<gene>
    <name evidence="4" type="ORF">SAMN06265374_3922</name>
</gene>
<evidence type="ECO:0000256" key="2">
    <source>
        <dbReference type="ARBA" id="ARBA00023295"/>
    </source>
</evidence>
<comment type="caution">
    <text evidence="4">The sequence shown here is derived from an EMBL/GenBank/DDBJ whole genome shotgun (WGS) entry which is preliminary data.</text>
</comment>
<name>A0ABY1PJA9_9HYPH</name>
<dbReference type="InterPro" id="IPR008979">
    <property type="entry name" value="Galactose-bd-like_sf"/>
</dbReference>
<organism evidence="4 5">
    <name type="scientific">Roseibium denhamense</name>
    <dbReference type="NCBI Taxonomy" id="76305"/>
    <lineage>
        <taxon>Bacteria</taxon>
        <taxon>Pseudomonadati</taxon>
        <taxon>Pseudomonadota</taxon>
        <taxon>Alphaproteobacteria</taxon>
        <taxon>Hyphomicrobiales</taxon>
        <taxon>Stappiaceae</taxon>
        <taxon>Roseibium</taxon>
    </lineage>
</organism>
<evidence type="ECO:0000259" key="3">
    <source>
        <dbReference type="Pfam" id="PF22666"/>
    </source>
</evidence>
<dbReference type="PANTHER" id="PTHR43730">
    <property type="entry name" value="BETA-MANNOSIDASE"/>
    <property type="match status" value="1"/>
</dbReference>
<dbReference type="PANTHER" id="PTHR43730:SF1">
    <property type="entry name" value="BETA-MANNOSIDASE"/>
    <property type="match status" value="1"/>
</dbReference>